<feature type="domain" description="YCII-related" evidence="2">
    <location>
        <begin position="1"/>
        <end position="117"/>
    </location>
</feature>
<accession>A0A1G6TNG6</accession>
<protein>
    <submittedName>
        <fullName evidence="3">Uncharacterized conserved protein</fullName>
    </submittedName>
</protein>
<dbReference type="Gene3D" id="3.30.70.1060">
    <property type="entry name" value="Dimeric alpha+beta barrel"/>
    <property type="match status" value="1"/>
</dbReference>
<dbReference type="STRING" id="416944.SAMN05421548_11795"/>
<comment type="similarity">
    <text evidence="1">Belongs to the YciI family.</text>
</comment>
<dbReference type="InterPro" id="IPR005545">
    <property type="entry name" value="YCII"/>
</dbReference>
<organism evidence="3 4">
    <name type="scientific">Paraburkholderia lycopersici</name>
    <dbReference type="NCBI Taxonomy" id="416944"/>
    <lineage>
        <taxon>Bacteria</taxon>
        <taxon>Pseudomonadati</taxon>
        <taxon>Pseudomonadota</taxon>
        <taxon>Betaproteobacteria</taxon>
        <taxon>Burkholderiales</taxon>
        <taxon>Burkholderiaceae</taxon>
        <taxon>Paraburkholderia</taxon>
    </lineage>
</organism>
<dbReference type="Pfam" id="PF03795">
    <property type="entry name" value="YCII"/>
    <property type="match status" value="1"/>
</dbReference>
<dbReference type="Proteomes" id="UP000198908">
    <property type="component" value="Unassembled WGS sequence"/>
</dbReference>
<proteinExistence type="inferred from homology"/>
<dbReference type="SUPFAM" id="SSF54909">
    <property type="entry name" value="Dimeric alpha+beta barrel"/>
    <property type="match status" value="1"/>
</dbReference>
<dbReference type="AlphaFoldDB" id="A0A1G6TNG6"/>
<dbReference type="RefSeq" id="WP_091999561.1">
    <property type="nucleotide sequence ID" value="NZ_FMYQ01000017.1"/>
</dbReference>
<evidence type="ECO:0000256" key="1">
    <source>
        <dbReference type="ARBA" id="ARBA00007689"/>
    </source>
</evidence>
<evidence type="ECO:0000313" key="4">
    <source>
        <dbReference type="Proteomes" id="UP000198908"/>
    </source>
</evidence>
<sequence>MRFMIMVRANALSESGETPDDPEMFAEMASYHEALAKAGVLLDASGLQPSSRGFRVRYRDGKPTIVDGPFTETKELIAGYTLIQVRSRDEALEWARRFPAPFGKHDDGEIEVRQLYELEDFAPCEGIERFRKLEEERKAS</sequence>
<dbReference type="EMBL" id="FMYQ01000017">
    <property type="protein sequence ID" value="SDD30414.1"/>
    <property type="molecule type" value="Genomic_DNA"/>
</dbReference>
<evidence type="ECO:0000259" key="2">
    <source>
        <dbReference type="Pfam" id="PF03795"/>
    </source>
</evidence>
<reference evidence="4" key="1">
    <citation type="submission" date="2016-09" db="EMBL/GenBank/DDBJ databases">
        <authorList>
            <person name="Varghese N."/>
            <person name="Submissions S."/>
        </authorList>
    </citation>
    <scope>NUCLEOTIDE SEQUENCE [LARGE SCALE GENOMIC DNA]</scope>
    <source>
        <strain evidence="4">TNe-862</strain>
    </source>
</reference>
<keyword evidence="4" id="KW-1185">Reference proteome</keyword>
<dbReference type="PANTHER" id="PTHR35174">
    <property type="entry name" value="BLL7171 PROTEIN-RELATED"/>
    <property type="match status" value="1"/>
</dbReference>
<name>A0A1G6TNG6_9BURK</name>
<dbReference type="OrthoDB" id="9807535at2"/>
<evidence type="ECO:0000313" key="3">
    <source>
        <dbReference type="EMBL" id="SDD30414.1"/>
    </source>
</evidence>
<dbReference type="InterPro" id="IPR011008">
    <property type="entry name" value="Dimeric_a/b-barrel"/>
</dbReference>
<gene>
    <name evidence="3" type="ORF">SAMN05421548_11795</name>
</gene>